<accession>A0ABS2Q8J9</accession>
<reference evidence="1 2" key="1">
    <citation type="submission" date="2021-01" db="EMBL/GenBank/DDBJ databases">
        <title>Genomic Encyclopedia of Type Strains, Phase IV (KMG-IV): sequencing the most valuable type-strain genomes for metagenomic binning, comparative biology and taxonomic classification.</title>
        <authorList>
            <person name="Goeker M."/>
        </authorList>
    </citation>
    <scope>NUCLEOTIDE SEQUENCE [LARGE SCALE GENOMIC DNA]</scope>
    <source>
        <strain evidence="1 2">DSM 100968</strain>
    </source>
</reference>
<dbReference type="RefSeq" id="WP_205006644.1">
    <property type="nucleotide sequence ID" value="NZ_CBCRXA010000018.1"/>
</dbReference>
<sequence>MNNRKLPPFGMHVSIIISVILKSIKSQAGFYLIPDNGTIRLGCIEETIRLVMNQYLTYAHVISDVIEWSHNLCCLLNVDAIKNAQPN</sequence>
<protein>
    <submittedName>
        <fullName evidence="1">Uncharacterized protein</fullName>
    </submittedName>
</protein>
<keyword evidence="2" id="KW-1185">Reference proteome</keyword>
<dbReference type="Proteomes" id="UP000823201">
    <property type="component" value="Unassembled WGS sequence"/>
</dbReference>
<proteinExistence type="predicted"/>
<evidence type="ECO:0000313" key="2">
    <source>
        <dbReference type="Proteomes" id="UP000823201"/>
    </source>
</evidence>
<organism evidence="1 2">
    <name type="scientific">Sporolactobacillus spathodeae</name>
    <dbReference type="NCBI Taxonomy" id="1465502"/>
    <lineage>
        <taxon>Bacteria</taxon>
        <taxon>Bacillati</taxon>
        <taxon>Bacillota</taxon>
        <taxon>Bacilli</taxon>
        <taxon>Bacillales</taxon>
        <taxon>Sporolactobacillaceae</taxon>
        <taxon>Sporolactobacillus</taxon>
    </lineage>
</organism>
<evidence type="ECO:0000313" key="1">
    <source>
        <dbReference type="EMBL" id="MBM7658109.1"/>
    </source>
</evidence>
<dbReference type="EMBL" id="JAFBEV010000012">
    <property type="protein sequence ID" value="MBM7658109.1"/>
    <property type="molecule type" value="Genomic_DNA"/>
</dbReference>
<comment type="caution">
    <text evidence="1">The sequence shown here is derived from an EMBL/GenBank/DDBJ whole genome shotgun (WGS) entry which is preliminary data.</text>
</comment>
<name>A0ABS2Q8J9_9BACL</name>
<gene>
    <name evidence="1" type="ORF">JOC27_001562</name>
</gene>